<dbReference type="InterPro" id="IPR037185">
    <property type="entry name" value="EmrE-like"/>
</dbReference>
<keyword evidence="9" id="KW-0443">Lipid metabolism</keyword>
<feature type="transmembrane region" description="Helical" evidence="11">
    <location>
        <begin position="75"/>
        <end position="93"/>
    </location>
</feature>
<dbReference type="Proteomes" id="UP000277294">
    <property type="component" value="Unassembled WGS sequence"/>
</dbReference>
<dbReference type="Gene3D" id="1.10.3730.20">
    <property type="match status" value="1"/>
</dbReference>
<dbReference type="GO" id="GO:0009103">
    <property type="term" value="P:lipopolysaccharide biosynthetic process"/>
    <property type="evidence" value="ECO:0007669"/>
    <property type="project" value="UniProtKB-KW"/>
</dbReference>
<keyword evidence="7" id="KW-0448">Lipopolysaccharide biosynthesis</keyword>
<dbReference type="InterPro" id="IPR000390">
    <property type="entry name" value="Small_drug/metabolite_transptr"/>
</dbReference>
<evidence type="ECO:0000256" key="11">
    <source>
        <dbReference type="SAM" id="Phobius"/>
    </source>
</evidence>
<keyword evidence="3" id="KW-0444">Lipid biosynthesis</keyword>
<dbReference type="OrthoDB" id="8612348at2"/>
<evidence type="ECO:0000256" key="2">
    <source>
        <dbReference type="ARBA" id="ARBA00022475"/>
    </source>
</evidence>
<evidence type="ECO:0000256" key="6">
    <source>
        <dbReference type="ARBA" id="ARBA00022692"/>
    </source>
</evidence>
<evidence type="ECO:0000256" key="8">
    <source>
        <dbReference type="ARBA" id="ARBA00022989"/>
    </source>
</evidence>
<dbReference type="PANTHER" id="PTHR30561:SF9">
    <property type="entry name" value="4-AMINO-4-DEOXY-L-ARABINOSE-PHOSPHOUNDECAPRENOL FLIPPASE SUBUNIT ARNF-RELATED"/>
    <property type="match status" value="1"/>
</dbReference>
<reference evidence="13 14" key="1">
    <citation type="submission" date="2018-10" db="EMBL/GenBank/DDBJ databases">
        <authorList>
            <person name="Criscuolo A."/>
        </authorList>
    </citation>
    <scope>NUCLEOTIDE SEQUENCE [LARGE SCALE GENOMIC DNA]</scope>
    <source>
        <strain evidence="13">DnA1</strain>
    </source>
</reference>
<organism evidence="13 14">
    <name type="scientific">Pigmentiphaga humi</name>
    <dbReference type="NCBI Taxonomy" id="2478468"/>
    <lineage>
        <taxon>Bacteria</taxon>
        <taxon>Pseudomonadati</taxon>
        <taxon>Pseudomonadota</taxon>
        <taxon>Betaproteobacteria</taxon>
        <taxon>Burkholderiales</taxon>
        <taxon>Alcaligenaceae</taxon>
        <taxon>Pigmentiphaga</taxon>
    </lineage>
</organism>
<evidence type="ECO:0000256" key="9">
    <source>
        <dbReference type="ARBA" id="ARBA00023098"/>
    </source>
</evidence>
<feature type="transmembrane region" description="Helical" evidence="11">
    <location>
        <begin position="99"/>
        <end position="117"/>
    </location>
</feature>
<dbReference type="GO" id="GO:0022857">
    <property type="term" value="F:transmembrane transporter activity"/>
    <property type="evidence" value="ECO:0007669"/>
    <property type="project" value="InterPro"/>
</dbReference>
<evidence type="ECO:0000313" key="14">
    <source>
        <dbReference type="Proteomes" id="UP000277294"/>
    </source>
</evidence>
<dbReference type="GO" id="GO:0009245">
    <property type="term" value="P:lipid A biosynthetic process"/>
    <property type="evidence" value="ECO:0007669"/>
    <property type="project" value="UniProtKB-KW"/>
</dbReference>
<name>A0A3P4B0Y8_9BURK</name>
<feature type="domain" description="EamA" evidence="12">
    <location>
        <begin position="48"/>
        <end position="115"/>
    </location>
</feature>
<evidence type="ECO:0000256" key="5">
    <source>
        <dbReference type="ARBA" id="ARBA00022556"/>
    </source>
</evidence>
<gene>
    <name evidence="13" type="primary">arnE</name>
    <name evidence="13" type="ORF">PIGHUM_01369</name>
</gene>
<feature type="transmembrane region" description="Helical" evidence="11">
    <location>
        <begin position="47"/>
        <end position="68"/>
    </location>
</feature>
<keyword evidence="4" id="KW-0997">Cell inner membrane</keyword>
<dbReference type="Pfam" id="PF00892">
    <property type="entry name" value="EamA"/>
    <property type="match status" value="1"/>
</dbReference>
<evidence type="ECO:0000256" key="4">
    <source>
        <dbReference type="ARBA" id="ARBA00022519"/>
    </source>
</evidence>
<keyword evidence="10 11" id="KW-0472">Membrane</keyword>
<evidence type="ECO:0000259" key="12">
    <source>
        <dbReference type="Pfam" id="PF00892"/>
    </source>
</evidence>
<keyword evidence="5" id="KW-0441">Lipid A biosynthesis</keyword>
<keyword evidence="6 11" id="KW-0812">Transmembrane</keyword>
<protein>
    <submittedName>
        <fullName evidence="13">4-amino-4-deoxy-L-arabinose-phosphoundecaprenol flippase subunit ArnE</fullName>
    </submittedName>
</protein>
<dbReference type="PANTHER" id="PTHR30561">
    <property type="entry name" value="SMR FAMILY PROTON-DEPENDENT DRUG EFFLUX TRANSPORTER SUGE"/>
    <property type="match status" value="1"/>
</dbReference>
<proteinExistence type="predicted"/>
<dbReference type="RefSeq" id="WP_124078653.1">
    <property type="nucleotide sequence ID" value="NZ_UWPJ01000012.1"/>
</dbReference>
<dbReference type="EMBL" id="UWPJ01000012">
    <property type="protein sequence ID" value="VCU69308.1"/>
    <property type="molecule type" value="Genomic_DNA"/>
</dbReference>
<dbReference type="GO" id="GO:0005886">
    <property type="term" value="C:plasma membrane"/>
    <property type="evidence" value="ECO:0007669"/>
    <property type="project" value="UniProtKB-SubCell"/>
</dbReference>
<accession>A0A3P4B0Y8</accession>
<comment type="subcellular location">
    <subcellularLocation>
        <location evidence="1">Cell membrane</location>
        <topology evidence="1">Multi-pass membrane protein</topology>
    </subcellularLocation>
</comment>
<keyword evidence="14" id="KW-1185">Reference proteome</keyword>
<evidence type="ECO:0000256" key="7">
    <source>
        <dbReference type="ARBA" id="ARBA00022985"/>
    </source>
</evidence>
<sequence length="118" mass="12538">MTPLVALLWTLNVLVDTGGQLAFKAAASHPAGGSGLQYWRQLAARPWIWIGIGCYILEFVVWLAFLSLVPLSEGVLLGSINIVAIMIAGRFLFNERLTPLRVAGIALIAAGVAVVGIP</sequence>
<dbReference type="AlphaFoldDB" id="A0A3P4B0Y8"/>
<evidence type="ECO:0000256" key="10">
    <source>
        <dbReference type="ARBA" id="ARBA00023136"/>
    </source>
</evidence>
<keyword evidence="8 11" id="KW-1133">Transmembrane helix</keyword>
<dbReference type="InterPro" id="IPR000620">
    <property type="entry name" value="EamA_dom"/>
</dbReference>
<evidence type="ECO:0000256" key="1">
    <source>
        <dbReference type="ARBA" id="ARBA00004651"/>
    </source>
</evidence>
<evidence type="ECO:0000256" key="3">
    <source>
        <dbReference type="ARBA" id="ARBA00022516"/>
    </source>
</evidence>
<keyword evidence="2" id="KW-1003">Cell membrane</keyword>
<dbReference type="SUPFAM" id="SSF103481">
    <property type="entry name" value="Multidrug resistance efflux transporter EmrE"/>
    <property type="match status" value="1"/>
</dbReference>
<evidence type="ECO:0000313" key="13">
    <source>
        <dbReference type="EMBL" id="VCU69308.1"/>
    </source>
</evidence>